<dbReference type="CDD" id="cd00254">
    <property type="entry name" value="LT-like"/>
    <property type="match status" value="1"/>
</dbReference>
<dbReference type="Pfam" id="PF01464">
    <property type="entry name" value="SLT"/>
    <property type="match status" value="1"/>
</dbReference>
<organism evidence="5 7">
    <name type="scientific">Commensalibacter communis</name>
    <dbReference type="NCBI Taxonomy" id="2972786"/>
    <lineage>
        <taxon>Bacteria</taxon>
        <taxon>Pseudomonadati</taxon>
        <taxon>Pseudomonadota</taxon>
        <taxon>Alphaproteobacteria</taxon>
        <taxon>Acetobacterales</taxon>
        <taxon>Acetobacteraceae</taxon>
    </lineage>
</organism>
<reference evidence="5" key="1">
    <citation type="submission" date="2022-10" db="EMBL/GenBank/DDBJ databases">
        <authorList>
            <person name="Botero Cardona J."/>
        </authorList>
    </citation>
    <scope>NUCLEOTIDE SEQUENCE</scope>
    <source>
        <strain evidence="5">LMG 31819</strain>
        <strain evidence="6">R-53529</strain>
    </source>
</reference>
<dbReference type="RefSeq" id="WP_271790726.1">
    <property type="nucleotide sequence ID" value="NZ_CAMXCM010000013.1"/>
</dbReference>
<dbReference type="InterPro" id="IPR023346">
    <property type="entry name" value="Lysozyme-like_dom_sf"/>
</dbReference>
<name>A0A9W4XAR0_9PROT</name>
<evidence type="ECO:0000313" key="6">
    <source>
        <dbReference type="EMBL" id="CAI3960935.1"/>
    </source>
</evidence>
<dbReference type="EMBL" id="CAMXCS010000013">
    <property type="protein sequence ID" value="CAI3960935.1"/>
    <property type="molecule type" value="Genomic_DNA"/>
</dbReference>
<feature type="domain" description="Transglycosylase SLT" evidence="4">
    <location>
        <begin position="506"/>
        <end position="603"/>
    </location>
</feature>
<evidence type="ECO:0000313" key="5">
    <source>
        <dbReference type="EMBL" id="CAI3959125.1"/>
    </source>
</evidence>
<dbReference type="Proteomes" id="UP001154255">
    <property type="component" value="Unassembled WGS sequence"/>
</dbReference>
<protein>
    <submittedName>
        <fullName evidence="5 6">Soluble lytic murein transglycosylase or regulatory protein s ( may contain LysM/invasin domain) (MltE)</fullName>
    </submittedName>
</protein>
<keyword evidence="3" id="KW-0175">Coiled coil</keyword>
<feature type="coiled-coil region" evidence="3">
    <location>
        <begin position="291"/>
        <end position="323"/>
    </location>
</feature>
<dbReference type="AlphaFoldDB" id="A0A9W4XAR0"/>
<proteinExistence type="inferred from homology"/>
<evidence type="ECO:0000256" key="3">
    <source>
        <dbReference type="SAM" id="Coils"/>
    </source>
</evidence>
<comment type="similarity">
    <text evidence="1">Belongs to the transglycosylase Slt family.</text>
</comment>
<dbReference type="Gene3D" id="1.10.530.10">
    <property type="match status" value="1"/>
</dbReference>
<evidence type="ECO:0000256" key="1">
    <source>
        <dbReference type="ARBA" id="ARBA00007734"/>
    </source>
</evidence>
<dbReference type="SUPFAM" id="SSF53955">
    <property type="entry name" value="Lysozyme-like"/>
    <property type="match status" value="1"/>
</dbReference>
<dbReference type="EMBL" id="CAMXCM010000013">
    <property type="protein sequence ID" value="CAI3959125.1"/>
    <property type="molecule type" value="Genomic_DNA"/>
</dbReference>
<evidence type="ECO:0000313" key="8">
    <source>
        <dbReference type="Proteomes" id="UP001154259"/>
    </source>
</evidence>
<keyword evidence="8" id="KW-1185">Reference proteome</keyword>
<dbReference type="PANTHER" id="PTHR37423:SF2">
    <property type="entry name" value="MEMBRANE-BOUND LYTIC MUREIN TRANSGLYCOSYLASE C"/>
    <property type="match status" value="1"/>
</dbReference>
<comment type="caution">
    <text evidence="5">The sequence shown here is derived from an EMBL/GenBank/DDBJ whole genome shotgun (WGS) entry which is preliminary data.</text>
</comment>
<evidence type="ECO:0000256" key="2">
    <source>
        <dbReference type="ARBA" id="ARBA00009387"/>
    </source>
</evidence>
<comment type="similarity">
    <text evidence="2">Belongs to the virb1 family.</text>
</comment>
<evidence type="ECO:0000259" key="4">
    <source>
        <dbReference type="Pfam" id="PF01464"/>
    </source>
</evidence>
<dbReference type="PANTHER" id="PTHR37423">
    <property type="entry name" value="SOLUBLE LYTIC MUREIN TRANSGLYCOSYLASE-RELATED"/>
    <property type="match status" value="1"/>
</dbReference>
<evidence type="ECO:0000313" key="7">
    <source>
        <dbReference type="Proteomes" id="UP001154255"/>
    </source>
</evidence>
<gene>
    <name evidence="6" type="ORF">R53529_LOCUS2313</name>
    <name evidence="5" type="ORF">R53530_LOCUS2314</name>
</gene>
<sequence>MAEIDSNGPTIEVGIDMERVQSDAGKMQMTLAEAVKSIDAQVNKMQDNFQNALKEISVLPDKMASGMADVLRVRDDEKRQKEDLERKQQEERRRIVDFETKRRETGKAVLEQNKKIVASFRNMALAASTVVTAGMGIREMLNFTNDLARMDLAIKTFGMNAERFFQVRNLMREGGIQDSETFAMEDTMSHAFRTARERGGMGLLNEGQIIALNKLSNYRPNLNPLTARNEDGSRMNFAQWQKEMMIAMSKFYHDKSISLSKEMRIEIMSEFTKSKLIAQHIAELTPEQIAREDEKARREAANLQKNRENNAKVQELKTSLETNVVDLLAKMSPEITSIIESINKFADNPENVKLLAQGLRDLGGVILQLLNKVLHWFQFFGVKVPQNLLDLTGEQPQLKKGEMLKERQQELSKKLGVDIYDYSGKLWATDNKNNTVPLTDPNESAESLRTRLAEKQAKKDAAPSLGELLFPSAHAETISYQPNSSGRKWTAGAGASVQTKQKHLEELEQQYGLPKGSLDAQWSQESGRGKYMLSPAGAKGDFGFMPDTAREYGVDVKDFHSSAQGAAKYMKVLLNKYHGDIDKARAAYNWGMGNVDKVSRQYGADWLSHAPRETRNYVSEVRKNAYLYKNHLLPNRINSQQMQTQTQAQKIINARTANSGDSNYNVNIHVNNGNPQHIAQAFEQKVRQIQRQNKESEIKFMNPDPLNGISGIS</sequence>
<dbReference type="InterPro" id="IPR008258">
    <property type="entry name" value="Transglycosylase_SLT_dom_1"/>
</dbReference>
<feature type="coiled-coil region" evidence="3">
    <location>
        <begin position="35"/>
        <end position="101"/>
    </location>
</feature>
<dbReference type="Proteomes" id="UP001154259">
    <property type="component" value="Unassembled WGS sequence"/>
</dbReference>
<accession>A0A9W4XAR0</accession>